<proteinExistence type="predicted"/>
<dbReference type="Proteomes" id="UP000254589">
    <property type="component" value="Unassembled WGS sequence"/>
</dbReference>
<evidence type="ECO:0000313" key="1">
    <source>
        <dbReference type="EMBL" id="SUA88981.1"/>
    </source>
</evidence>
<dbReference type="EMBL" id="UGSJ01000001">
    <property type="protein sequence ID" value="SUA88981.1"/>
    <property type="molecule type" value="Genomic_DNA"/>
</dbReference>
<dbReference type="AlphaFoldDB" id="A0AAJ4Z972"/>
<evidence type="ECO:0000313" key="2">
    <source>
        <dbReference type="Proteomes" id="UP000254589"/>
    </source>
</evidence>
<accession>A0AAJ4Z972</accession>
<gene>
    <name evidence="1" type="ORF">NCTC13159_00438</name>
</gene>
<name>A0AAJ4Z972_PANPU</name>
<comment type="caution">
    <text evidence="1">The sequence shown here is derived from an EMBL/GenBank/DDBJ whole genome shotgun (WGS) entry which is preliminary data.</text>
</comment>
<organism evidence="1 2">
    <name type="scientific">Pandoraea pulmonicola</name>
    <dbReference type="NCBI Taxonomy" id="93221"/>
    <lineage>
        <taxon>Bacteria</taxon>
        <taxon>Pseudomonadati</taxon>
        <taxon>Pseudomonadota</taxon>
        <taxon>Betaproteobacteria</taxon>
        <taxon>Burkholderiales</taxon>
        <taxon>Burkholderiaceae</taxon>
        <taxon>Pandoraea</taxon>
    </lineage>
</organism>
<reference evidence="1 2" key="1">
    <citation type="submission" date="2018-06" db="EMBL/GenBank/DDBJ databases">
        <authorList>
            <consortium name="Pathogen Informatics"/>
            <person name="Doyle S."/>
        </authorList>
    </citation>
    <scope>NUCLEOTIDE SEQUENCE [LARGE SCALE GENOMIC DNA]</scope>
    <source>
        <strain evidence="1 2">NCTC13159</strain>
    </source>
</reference>
<sequence>MSFQLSDMHDVTLSQLKECDLLIATQSSETRGQVIPMSLESIARESLLISQSANGSPGTAVGPFSNATLIGIESVPATIEHWFRSSKLESPVVAIDVSCMPRPVMAATFEAICRSASNRELTLVVGYAIASYSPPPTTLPPNEDIRPISDWFAGWPSDSGASTALVVGLGYERAKAEGACEYFDASETWVFFPCSPLFAYDEAVVTNNTELMKRSQLRDRLVSYRVDHPTEAFGQLASVTSNLLSRTNPVLLPFGPKIFFALNLLVGAIYREIGVWHVTGDSDVLETSNTASDHTVAFRARLSPT</sequence>
<protein>
    <submittedName>
        <fullName evidence="1">Uncharacterized protein</fullName>
    </submittedName>
</protein>